<keyword evidence="7" id="KW-1185">Reference proteome</keyword>
<comment type="subcellular location">
    <subcellularLocation>
        <location evidence="1">Membrane</location>
    </subcellularLocation>
</comment>
<evidence type="ECO:0008006" key="8">
    <source>
        <dbReference type="Google" id="ProtNLM"/>
    </source>
</evidence>
<gene>
    <name evidence="6" type="ORF">GP2_005_00060</name>
</gene>
<dbReference type="EMBL" id="BAOQ01000005">
    <property type="protein sequence ID" value="GAC82765.1"/>
    <property type="molecule type" value="Genomic_DNA"/>
</dbReference>
<evidence type="ECO:0000256" key="5">
    <source>
        <dbReference type="SAM" id="Phobius"/>
    </source>
</evidence>
<name>A0ABQ0IH15_9ACTN</name>
<protein>
    <recommendedName>
        <fullName evidence="8">Interferon-induced transmembrane protein</fullName>
    </recommendedName>
</protein>
<feature type="transmembrane region" description="Helical" evidence="5">
    <location>
        <begin position="39"/>
        <end position="59"/>
    </location>
</feature>
<feature type="transmembrane region" description="Helical" evidence="5">
    <location>
        <begin position="86"/>
        <end position="116"/>
    </location>
</feature>
<evidence type="ECO:0000256" key="3">
    <source>
        <dbReference type="ARBA" id="ARBA00022989"/>
    </source>
</evidence>
<organism evidence="6 7">
    <name type="scientific">Gordonia paraffinivorans NBRC 108238</name>
    <dbReference type="NCBI Taxonomy" id="1223543"/>
    <lineage>
        <taxon>Bacteria</taxon>
        <taxon>Bacillati</taxon>
        <taxon>Actinomycetota</taxon>
        <taxon>Actinomycetes</taxon>
        <taxon>Mycobacteriales</taxon>
        <taxon>Gordoniaceae</taxon>
        <taxon>Gordonia</taxon>
    </lineage>
</organism>
<sequence>MTNPYDPNQPNCGPAGYGQQPYGAYPGGPAYGPEPDNNLVWAILSTVLCCLPTGIVAIVKSTSVSKLWAMGDFAGAQKAADDAKKWALWGAIASVVCWVLFVIVYVLFFVILFGAAASSSAY</sequence>
<comment type="caution">
    <text evidence="6">The sequence shown here is derived from an EMBL/GenBank/DDBJ whole genome shotgun (WGS) entry which is preliminary data.</text>
</comment>
<dbReference type="InterPro" id="IPR051423">
    <property type="entry name" value="CD225/Dispanin"/>
</dbReference>
<evidence type="ECO:0000256" key="2">
    <source>
        <dbReference type="ARBA" id="ARBA00022692"/>
    </source>
</evidence>
<evidence type="ECO:0000256" key="1">
    <source>
        <dbReference type="ARBA" id="ARBA00004370"/>
    </source>
</evidence>
<accession>A0ABQ0IH15</accession>
<dbReference type="Pfam" id="PF04505">
    <property type="entry name" value="CD225"/>
    <property type="match status" value="1"/>
</dbReference>
<proteinExistence type="predicted"/>
<keyword evidence="2 5" id="KW-0812">Transmembrane</keyword>
<dbReference type="InterPro" id="IPR007593">
    <property type="entry name" value="CD225/Dispanin_fam"/>
</dbReference>
<dbReference type="PANTHER" id="PTHR14948">
    <property type="entry name" value="NG5"/>
    <property type="match status" value="1"/>
</dbReference>
<evidence type="ECO:0000313" key="6">
    <source>
        <dbReference type="EMBL" id="GAC82765.1"/>
    </source>
</evidence>
<dbReference type="Proteomes" id="UP000035021">
    <property type="component" value="Unassembled WGS sequence"/>
</dbReference>
<evidence type="ECO:0000256" key="4">
    <source>
        <dbReference type="ARBA" id="ARBA00023136"/>
    </source>
</evidence>
<reference evidence="6 7" key="1">
    <citation type="submission" date="2013-02" db="EMBL/GenBank/DDBJ databases">
        <title>Whole genome shotgun sequence of Gordonia paraffinivorans NBRC 108238.</title>
        <authorList>
            <person name="Isaki-Nakamura S."/>
            <person name="Hosoyama A."/>
            <person name="Tsuchikane K."/>
            <person name="Ando Y."/>
            <person name="Baba S."/>
            <person name="Ohji S."/>
            <person name="Hamada M."/>
            <person name="Tamura T."/>
            <person name="Yamazoe A."/>
            <person name="Yamazaki S."/>
            <person name="Fujita N."/>
        </authorList>
    </citation>
    <scope>NUCLEOTIDE SEQUENCE [LARGE SCALE GENOMIC DNA]</scope>
    <source>
        <strain evidence="6 7">NBRC 108238</strain>
    </source>
</reference>
<evidence type="ECO:0000313" key="7">
    <source>
        <dbReference type="Proteomes" id="UP000035021"/>
    </source>
</evidence>
<dbReference type="PANTHER" id="PTHR14948:SF25">
    <property type="entry name" value="DUF4190 DOMAIN-CONTAINING PROTEIN"/>
    <property type="match status" value="1"/>
</dbReference>
<keyword evidence="4 5" id="KW-0472">Membrane</keyword>
<dbReference type="RefSeq" id="WP_006899001.1">
    <property type="nucleotide sequence ID" value="NZ_BAOQ01000005.1"/>
</dbReference>
<keyword evidence="3 5" id="KW-1133">Transmembrane helix</keyword>